<keyword evidence="4" id="KW-0812">Transmembrane</keyword>
<gene>
    <name evidence="6" type="ORF">ANN_27402</name>
</gene>
<name>A0ABQ8RVX9_PERAM</name>
<dbReference type="InterPro" id="IPR012337">
    <property type="entry name" value="RNaseH-like_sf"/>
</dbReference>
<reference evidence="6 7" key="1">
    <citation type="journal article" date="2022" name="Allergy">
        <title>Genome assembly and annotation of Periplaneta americana reveal a comprehensive cockroach allergen profile.</title>
        <authorList>
            <person name="Wang L."/>
            <person name="Xiong Q."/>
            <person name="Saelim N."/>
            <person name="Wang L."/>
            <person name="Nong W."/>
            <person name="Wan A.T."/>
            <person name="Shi M."/>
            <person name="Liu X."/>
            <person name="Cao Q."/>
            <person name="Hui J.H.L."/>
            <person name="Sookrung N."/>
            <person name="Leung T.F."/>
            <person name="Tungtrongchitr A."/>
            <person name="Tsui S.K.W."/>
        </authorList>
    </citation>
    <scope>NUCLEOTIDE SEQUENCE [LARGE SCALE GENOMIC DNA]</scope>
    <source>
        <strain evidence="6">PWHHKU_190912</strain>
    </source>
</reference>
<dbReference type="Pfam" id="PF01612">
    <property type="entry name" value="DNA_pol_A_exo1"/>
    <property type="match status" value="1"/>
</dbReference>
<comment type="caution">
    <text evidence="6">The sequence shown here is derived from an EMBL/GenBank/DDBJ whole genome shotgun (WGS) entry which is preliminary data.</text>
</comment>
<evidence type="ECO:0000313" key="7">
    <source>
        <dbReference type="Proteomes" id="UP001148838"/>
    </source>
</evidence>
<keyword evidence="1" id="KW-0540">Nuclease</keyword>
<dbReference type="SUPFAM" id="SSF53098">
    <property type="entry name" value="Ribonuclease H-like"/>
    <property type="match status" value="1"/>
</dbReference>
<evidence type="ECO:0000256" key="2">
    <source>
        <dbReference type="ARBA" id="ARBA00022801"/>
    </source>
</evidence>
<keyword evidence="4" id="KW-1133">Transmembrane helix</keyword>
<sequence>MSGKHKSFATGIIWATVGLGVMYFVRKYSTTLIRNLKRIRTSSLSSRHEKIVIVNTSEECQLSTEELRRNCAEFRVLGFDCEWVTKDGKRRPVALMQLASRNGYCALIRLCCVKEIPQDLKLLLADSSVLKVGVAPSDDAQYLLHDHGLVVRGCLDLRHLHTSSRGLGGLADDVLGVQLDKNWRVRCSDWEAPELSPLQQHYSSQDALVAVRVFEQLVVQKLVSWWRMWGPALPQWSRILPLCQRYIDVRYKAKPGPPRVGSGRLVQAQGRAANKPTSRAFSTRQKPLYDNCILQAPDGEVLSTCDVKKAEWYVLKELGVKVSDDPLTVRLLFEPSGRSVDEVGRYYTLQKENRCVVCGSSKSYIRKNVVPHEYRKHFPAVMKDHMSHDIQLLCLDCHLRSNSFDLLLRQQLAVECNAPIGSGEDVKVYDVPDLKRVRSAARALLLPEVDLIPPERRKELQQVVLDYFNATELTADILYEASTIPVSVANVGYEPHGQRVVAYFSTPEAGGLTQLEQRWREHFLTSMNPEYLPALWSVQHNHLRLQQRAAQGRILPEDVAVSGIELNL</sequence>
<keyword evidence="4" id="KW-0472">Membrane</keyword>
<evidence type="ECO:0000313" key="6">
    <source>
        <dbReference type="EMBL" id="KAJ4425777.1"/>
    </source>
</evidence>
<dbReference type="PANTHER" id="PTHR13620">
    <property type="entry name" value="3-5 EXONUCLEASE"/>
    <property type="match status" value="1"/>
</dbReference>
<dbReference type="EMBL" id="JAJSOF020000041">
    <property type="protein sequence ID" value="KAJ4425777.1"/>
    <property type="molecule type" value="Genomic_DNA"/>
</dbReference>
<evidence type="ECO:0000259" key="5">
    <source>
        <dbReference type="SMART" id="SM00474"/>
    </source>
</evidence>
<keyword evidence="3" id="KW-0269">Exonuclease</keyword>
<dbReference type="InterPro" id="IPR002562">
    <property type="entry name" value="3'-5'_exonuclease_dom"/>
</dbReference>
<proteinExistence type="predicted"/>
<feature type="domain" description="3'-5' exonuclease" evidence="5">
    <location>
        <begin position="51"/>
        <end position="222"/>
    </location>
</feature>
<accession>A0ABQ8RVX9</accession>
<feature type="transmembrane region" description="Helical" evidence="4">
    <location>
        <begin position="7"/>
        <end position="25"/>
    </location>
</feature>
<dbReference type="InterPro" id="IPR036397">
    <property type="entry name" value="RNaseH_sf"/>
</dbReference>
<dbReference type="Gene3D" id="3.30.420.10">
    <property type="entry name" value="Ribonuclease H-like superfamily/Ribonuclease H"/>
    <property type="match status" value="1"/>
</dbReference>
<dbReference type="CDD" id="cd06141">
    <property type="entry name" value="WRN_exo"/>
    <property type="match status" value="1"/>
</dbReference>
<dbReference type="PANTHER" id="PTHR13620:SF104">
    <property type="entry name" value="EXONUCLEASE 3'-5' DOMAIN-CONTAINING PROTEIN 2"/>
    <property type="match status" value="1"/>
</dbReference>
<evidence type="ECO:0000256" key="4">
    <source>
        <dbReference type="SAM" id="Phobius"/>
    </source>
</evidence>
<dbReference type="InterPro" id="IPR051132">
    <property type="entry name" value="3-5_Exonuclease_domain"/>
</dbReference>
<keyword evidence="7" id="KW-1185">Reference proteome</keyword>
<keyword evidence="2" id="KW-0378">Hydrolase</keyword>
<evidence type="ECO:0000256" key="1">
    <source>
        <dbReference type="ARBA" id="ARBA00022722"/>
    </source>
</evidence>
<dbReference type="Proteomes" id="UP001148838">
    <property type="component" value="Unassembled WGS sequence"/>
</dbReference>
<dbReference type="SMART" id="SM00474">
    <property type="entry name" value="35EXOc"/>
    <property type="match status" value="1"/>
</dbReference>
<organism evidence="6 7">
    <name type="scientific">Periplaneta americana</name>
    <name type="common">American cockroach</name>
    <name type="synonym">Blatta americana</name>
    <dbReference type="NCBI Taxonomy" id="6978"/>
    <lineage>
        <taxon>Eukaryota</taxon>
        <taxon>Metazoa</taxon>
        <taxon>Ecdysozoa</taxon>
        <taxon>Arthropoda</taxon>
        <taxon>Hexapoda</taxon>
        <taxon>Insecta</taxon>
        <taxon>Pterygota</taxon>
        <taxon>Neoptera</taxon>
        <taxon>Polyneoptera</taxon>
        <taxon>Dictyoptera</taxon>
        <taxon>Blattodea</taxon>
        <taxon>Blattoidea</taxon>
        <taxon>Blattidae</taxon>
        <taxon>Blattinae</taxon>
        <taxon>Periplaneta</taxon>
    </lineage>
</organism>
<evidence type="ECO:0000256" key="3">
    <source>
        <dbReference type="ARBA" id="ARBA00022839"/>
    </source>
</evidence>
<protein>
    <recommendedName>
        <fullName evidence="5">3'-5' exonuclease domain-containing protein</fullName>
    </recommendedName>
</protein>